<gene>
    <name evidence="1" type="ORF">TSG867_LOCUS5864</name>
</gene>
<name>A0A820HKV1_9BILA</name>
<protein>
    <submittedName>
        <fullName evidence="1">Uncharacterized protein</fullName>
    </submittedName>
</protein>
<proteinExistence type="predicted"/>
<organism evidence="1 2">
    <name type="scientific">Rotaria socialis</name>
    <dbReference type="NCBI Taxonomy" id="392032"/>
    <lineage>
        <taxon>Eukaryota</taxon>
        <taxon>Metazoa</taxon>
        <taxon>Spiralia</taxon>
        <taxon>Gnathifera</taxon>
        <taxon>Rotifera</taxon>
        <taxon>Eurotatoria</taxon>
        <taxon>Bdelloidea</taxon>
        <taxon>Philodinida</taxon>
        <taxon>Philodinidae</taxon>
        <taxon>Rotaria</taxon>
    </lineage>
</organism>
<comment type="caution">
    <text evidence="1">The sequence shown here is derived from an EMBL/GenBank/DDBJ whole genome shotgun (WGS) entry which is preliminary data.</text>
</comment>
<evidence type="ECO:0000313" key="2">
    <source>
        <dbReference type="Proteomes" id="UP000663862"/>
    </source>
</evidence>
<dbReference type="EMBL" id="CAJOBQ010000211">
    <property type="protein sequence ID" value="CAF4294915.1"/>
    <property type="molecule type" value="Genomic_DNA"/>
</dbReference>
<evidence type="ECO:0000313" key="1">
    <source>
        <dbReference type="EMBL" id="CAF4294915.1"/>
    </source>
</evidence>
<dbReference type="AlphaFoldDB" id="A0A820HKV1"/>
<dbReference type="Proteomes" id="UP000663862">
    <property type="component" value="Unassembled WGS sequence"/>
</dbReference>
<reference evidence="1" key="1">
    <citation type="submission" date="2021-02" db="EMBL/GenBank/DDBJ databases">
        <authorList>
            <person name="Nowell W R."/>
        </authorList>
    </citation>
    <scope>NUCLEOTIDE SEQUENCE</scope>
</reference>
<accession>A0A820HKV1</accession>
<feature type="non-terminal residue" evidence="1">
    <location>
        <position position="1"/>
    </location>
</feature>
<sequence length="93" mass="10815">HLVTRIVLSSPIGDFFRGTIWGFQFGANDNLPERANHHESQKVKGSRLYSAINTEEVKLIQQHGLIYAFHFNKKQCFDFSFVKFDRANSKQKE</sequence>